<evidence type="ECO:0000313" key="2">
    <source>
        <dbReference type="EMBL" id="KAF0326512.1"/>
    </source>
</evidence>
<accession>A0A8H3ZT50</accession>
<dbReference type="Proteomes" id="UP000434172">
    <property type="component" value="Unassembled WGS sequence"/>
</dbReference>
<dbReference type="EMBL" id="WOWK01000029">
    <property type="protein sequence ID" value="KAF0326512.1"/>
    <property type="molecule type" value="Genomic_DNA"/>
</dbReference>
<feature type="transmembrane region" description="Helical" evidence="1">
    <location>
        <begin position="42"/>
        <end position="62"/>
    </location>
</feature>
<organism evidence="2 3">
    <name type="scientific">Colletotrichum asianum</name>
    <dbReference type="NCBI Taxonomy" id="702518"/>
    <lineage>
        <taxon>Eukaryota</taxon>
        <taxon>Fungi</taxon>
        <taxon>Dikarya</taxon>
        <taxon>Ascomycota</taxon>
        <taxon>Pezizomycotina</taxon>
        <taxon>Sordariomycetes</taxon>
        <taxon>Hypocreomycetidae</taxon>
        <taxon>Glomerellales</taxon>
        <taxon>Glomerellaceae</taxon>
        <taxon>Colletotrichum</taxon>
        <taxon>Colletotrichum gloeosporioides species complex</taxon>
    </lineage>
</organism>
<name>A0A8H3ZT50_9PEZI</name>
<keyword evidence="3" id="KW-1185">Reference proteome</keyword>
<keyword evidence="1" id="KW-1133">Transmembrane helix</keyword>
<keyword evidence="1" id="KW-0812">Transmembrane</keyword>
<keyword evidence="1" id="KW-0472">Membrane</keyword>
<protein>
    <submittedName>
        <fullName evidence="2">Uncharacterized protein</fullName>
    </submittedName>
</protein>
<comment type="caution">
    <text evidence="2">The sequence shown here is derived from an EMBL/GenBank/DDBJ whole genome shotgun (WGS) entry which is preliminary data.</text>
</comment>
<reference evidence="2 3" key="1">
    <citation type="submission" date="2019-12" db="EMBL/GenBank/DDBJ databases">
        <title>A genome sequence resource for the geographically widespread anthracnose pathogen Colletotrichum asianum.</title>
        <authorList>
            <person name="Meng Y."/>
        </authorList>
    </citation>
    <scope>NUCLEOTIDE SEQUENCE [LARGE SCALE GENOMIC DNA]</scope>
    <source>
        <strain evidence="2 3">ICMP 18580</strain>
    </source>
</reference>
<gene>
    <name evidence="2" type="ORF">GQ607_006130</name>
</gene>
<evidence type="ECO:0000256" key="1">
    <source>
        <dbReference type="SAM" id="Phobius"/>
    </source>
</evidence>
<evidence type="ECO:0000313" key="3">
    <source>
        <dbReference type="Proteomes" id="UP000434172"/>
    </source>
</evidence>
<proteinExistence type="predicted"/>
<sequence length="123" mass="14304">MHGRTEGRVMGLVICFWRRFWSLEFLSTFHCQKLKGGEGKRLIVGLCDFSISLFLFIFRFFIIPEKNSGMAAFSFCYPLRNQKRGEIITSWFSPLSSDDRLSVDCEEMKAFSTLFSMKTPCSR</sequence>
<dbReference type="AlphaFoldDB" id="A0A8H3ZT50"/>